<dbReference type="Pfam" id="PF04829">
    <property type="entry name" value="PT-VENN"/>
    <property type="match status" value="1"/>
</dbReference>
<evidence type="ECO:0000256" key="4">
    <source>
        <dbReference type="ARBA" id="ARBA00023026"/>
    </source>
</evidence>
<gene>
    <name evidence="6" type="ORF">LPW36_12125</name>
</gene>
<sequence length="368" mass="36958">METYGTGSNVGRAIQAAGAALTVAMGGGSAGNAAAAASAPFLALEVKKLTEGPDTKDKVINAIAHAIVGGVVAQASGNSAASGAIGAASGELIAHIIIKDLYDGKKPEQLTEAERQTVITLSMIAAGAVGGVVGDSTESTATAAGAGYNAAANNATAIIKEVIKFGGKACVSNAVCRTELVKVSAELLIKAGVTAEVANQISNNMSEGQIDALSSLLTGDAVGATKYLSQIAAEYVMDVDGNKGWTTILPIPEQDPNGGKLVNPITDQQGGTALVNPDQSGQWGASNTGNQEGVPDVGGNTTVTPIADGPSKDDLAYLSDNFQSGSGRGSAIPVPEPVEAINGLIYQSNGKHTPVSIPNNRPIHFLRS</sequence>
<dbReference type="Proteomes" id="UP001139171">
    <property type="component" value="Unassembled WGS sequence"/>
</dbReference>
<comment type="caution">
    <text evidence="6">The sequence shown here is derived from an EMBL/GenBank/DDBJ whole genome shotgun (WGS) entry which is preliminary data.</text>
</comment>
<dbReference type="AlphaFoldDB" id="A0A9X1MZU2"/>
<feature type="domain" description="VENN motif-containing" evidence="5">
    <location>
        <begin position="107"/>
        <end position="155"/>
    </location>
</feature>
<proteinExistence type="predicted"/>
<evidence type="ECO:0000256" key="1">
    <source>
        <dbReference type="ARBA" id="ARBA00004219"/>
    </source>
</evidence>
<dbReference type="GO" id="GO:0090729">
    <property type="term" value="F:toxin activity"/>
    <property type="evidence" value="ECO:0007669"/>
    <property type="project" value="UniProtKB-KW"/>
</dbReference>
<evidence type="ECO:0000259" key="5">
    <source>
        <dbReference type="Pfam" id="PF04829"/>
    </source>
</evidence>
<keyword evidence="2" id="KW-0800">Toxin</keyword>
<keyword evidence="4" id="KW-0843">Virulence</keyword>
<name>A0A9X1MZU2_9GAMM</name>
<evidence type="ECO:0000313" key="7">
    <source>
        <dbReference type="Proteomes" id="UP001139171"/>
    </source>
</evidence>
<evidence type="ECO:0000313" key="6">
    <source>
        <dbReference type="EMBL" id="MCD1126732.1"/>
    </source>
</evidence>
<comment type="subcellular location">
    <subcellularLocation>
        <location evidence="1">Target cell</location>
        <location evidence="1">Target cell cytoplasm</location>
    </subcellularLocation>
</comment>
<evidence type="ECO:0000256" key="3">
    <source>
        <dbReference type="ARBA" id="ARBA00022913"/>
    </source>
</evidence>
<dbReference type="RefSeq" id="WP_230609947.1">
    <property type="nucleotide sequence ID" value="NZ_JAJNAG010000028.1"/>
</dbReference>
<keyword evidence="7" id="KW-1185">Reference proteome</keyword>
<protein>
    <submittedName>
        <fullName evidence="6">VENN motif pre-toxin domain-containing protein</fullName>
    </submittedName>
</protein>
<keyword evidence="3" id="KW-1266">Target cell cytoplasm</keyword>
<accession>A0A9X1MZU2</accession>
<evidence type="ECO:0000256" key="2">
    <source>
        <dbReference type="ARBA" id="ARBA00022656"/>
    </source>
</evidence>
<reference evidence="6" key="1">
    <citation type="submission" date="2021-11" db="EMBL/GenBank/DDBJ databases">
        <title>Jinshanibacter sp. isolated from one year old Eriocheir sinensis.</title>
        <authorList>
            <person name="Li J.-Y."/>
            <person name="He W."/>
            <person name="Gao T.-H."/>
        </authorList>
    </citation>
    <scope>NUCLEOTIDE SEQUENCE</scope>
    <source>
        <strain evidence="6">LJY008</strain>
    </source>
</reference>
<dbReference type="EMBL" id="JAJNAG010000028">
    <property type="protein sequence ID" value="MCD1126732.1"/>
    <property type="molecule type" value="Genomic_DNA"/>
</dbReference>
<organism evidence="6 7">
    <name type="scientific">Limnobaculum eriocheiris</name>
    <dbReference type="NCBI Taxonomy" id="2897391"/>
    <lineage>
        <taxon>Bacteria</taxon>
        <taxon>Pseudomonadati</taxon>
        <taxon>Pseudomonadota</taxon>
        <taxon>Gammaproteobacteria</taxon>
        <taxon>Enterobacterales</taxon>
        <taxon>Budviciaceae</taxon>
        <taxon>Limnobaculum</taxon>
    </lineage>
</organism>
<dbReference type="InterPro" id="IPR006914">
    <property type="entry name" value="VENN_dom"/>
</dbReference>